<evidence type="ECO:0000256" key="10">
    <source>
        <dbReference type="ARBA" id="ARBA00060158"/>
    </source>
</evidence>
<sequence length="1587" mass="167225">MSSSNDDKLRDYLKRAMADLQSTKKRLREVEAKDHEPIAIVSMSCRFPGGISSPEALWDLVNEGRDGISTFPENRGWDTEGLYDPEPGKPGKTYSREGGFLHNADEFDADFFKISPKEAVETDAQQRLLLETSWEAFERAGIDPHSLKGTKTGVFAGLVYHDYGLGGGIGVLGAVASGRIAYCLGLEGPAVTVDTACSSSLVALHWAIQSLRRGDCSLALAGGVTVMATPAAFVGFSEQGGLALNGRCKAFAAAADGTGWGEGVGLLLLERLSDARKNGHPVLALVRGSAVNQDGASNGITAPNGPSQQRVIRDALANAQIAVEQVELVEAHGTGTKLGDPIEAQALLATYGQRPADKPLYLGSIKSNIGHAQAAAGASGIIKMVQAMKHDKMPQTLHVDAPTPQVDWSAGNISLLTEPRPWPAGEEPRRAGISSFGLSGTNAHVIIEEAPAFEEPEAEAPTVTSSVLPLVVSGKGAAALTAQAQRLLDNLGETSLLDLGFSLATTRSALDNRAVVIAEGRDEFVRGLTALAAGETPAGVVQGVTRSDGLTAFLFTGQGAQRIGMGRDLAGFIPFSEAFDAAVAELDKHLDRPLKDVVWGSDADLLSQTVYTQSGLFAIEVALYRLIESWGGKADFLAGHSIGELAAAHVAGVLSLEDAAALVAARGKLMNALPSGGAMVAIQASEDEVTPFLTEGVGIGVINGPNAVVVSGEEEAALGVAAAFEARGRKTKRLKVSHAFHSPLMEPMLADFRKVAEGLTFHPPKIAIISTLTGQLATAEELTSPDYWVRHVREAVRFSDAVRSLEARNVTTFVELGPDSALAAMGPDSLVTDEDIAFVPVLRRDRPEERELVTALAQAWARGVKLDWSAFYAGRGARRVDLPTYAFQHKNFWWDTSKAHQAASADPVDSAFWDAVAGQDFGELAERLNVEASALGEVLPAVSTWRDKFREQSLVDTWRYKIAWKPVTPESSPAIGNWLVAIPAGQKDHPLITKILGALGETTTVVPLEVSNEDRETLAKGLRPHAPDGILSLLALDDTIDSTVTFIQAIGDAGLDAPIWAVTSDAVAVDRPDEVRNAVQASAWGLGTVLSLDLGTSWGGMVDVPSDADDATIARLAGLLGGVEDDALAVRGTGIYARRMVRASVGTAAPAREWKPNGTTLITGGTGGLGAHLARWLAGKGAEHLVLTSRRGRDANGAAELEAELTVLGTKVTIAACDVADRDSLKSMLDGLDDLRSVVHAAGVSQRIAPLSDLPLDEFLEVGHAKIAGAANLDELLGDRELDAFVLFSSGAAVWGSSHQSAYATGNAYLDALAHQRKARGLAATSVAWSSWAGGMVDEELAAMMRRIGAPAMEPRLALAALQQALDHNDSHIVVAEIDWSAFAPTYTMARPRPLLDALPEVKAILDGADEPADQGQNELIAKLGGMSEAEQARALLELVRKNVAAVLGYDDPSGVEPTRAFKDLGFDSVSAVDLRNRLASVVGKKLPTTMVFDHANPKALAEFMRGEVAPKAGASGGITAELDKLEATVAALGADELEQARVTARLQALLAKANEALGSGEDVGGNLEDASADDVFDFIDKELGLA</sequence>
<name>A0A1H3NIS1_9PSEU</name>
<dbReference type="GO" id="GO:0031177">
    <property type="term" value="F:phosphopantetheine binding"/>
    <property type="evidence" value="ECO:0007669"/>
    <property type="project" value="InterPro"/>
</dbReference>
<dbReference type="InterPro" id="IPR016035">
    <property type="entry name" value="Acyl_Trfase/lysoPLipase"/>
</dbReference>
<evidence type="ECO:0000256" key="4">
    <source>
        <dbReference type="ARBA" id="ARBA00022679"/>
    </source>
</evidence>
<dbReference type="STRING" id="589385.SAMN05421504_107302"/>
<evidence type="ECO:0000256" key="9">
    <source>
        <dbReference type="ARBA" id="ARBA00052442"/>
    </source>
</evidence>
<dbReference type="InterPro" id="IPR016039">
    <property type="entry name" value="Thiolase-like"/>
</dbReference>
<dbReference type="InterPro" id="IPR015083">
    <property type="entry name" value="NorB/c/GfsB-D-like_docking"/>
</dbReference>
<evidence type="ECO:0000256" key="12">
    <source>
        <dbReference type="ARBA" id="ARBA00063272"/>
    </source>
</evidence>
<dbReference type="PANTHER" id="PTHR43775">
    <property type="entry name" value="FATTY ACID SYNTHASE"/>
    <property type="match status" value="1"/>
</dbReference>
<accession>A0A1H3NIS1</accession>
<dbReference type="FunFam" id="3.40.366.10:FF:000002">
    <property type="entry name" value="Probable polyketide synthase 2"/>
    <property type="match status" value="1"/>
</dbReference>
<dbReference type="SMART" id="SM00823">
    <property type="entry name" value="PKS_PP"/>
    <property type="match status" value="1"/>
</dbReference>
<dbReference type="NCBIfam" id="NF045894">
    <property type="entry name" value="PKS_plus_SDR"/>
    <property type="match status" value="1"/>
</dbReference>
<dbReference type="SMART" id="SM00827">
    <property type="entry name" value="PKS_AT"/>
    <property type="match status" value="1"/>
</dbReference>
<dbReference type="PROSITE" id="PS00012">
    <property type="entry name" value="PHOSPHOPANTETHEINE"/>
    <property type="match status" value="1"/>
</dbReference>
<reference evidence="16 17" key="1">
    <citation type="submission" date="2016-10" db="EMBL/GenBank/DDBJ databases">
        <authorList>
            <person name="de Groot N.N."/>
        </authorList>
    </citation>
    <scope>NUCLEOTIDE SEQUENCE [LARGE SCALE GENOMIC DNA]</scope>
    <source>
        <strain evidence="16 17">CPCC 202699</strain>
    </source>
</reference>
<dbReference type="EMBL" id="FNON01000007">
    <property type="protein sequence ID" value="SDY88335.1"/>
    <property type="molecule type" value="Genomic_DNA"/>
</dbReference>
<dbReference type="InterPro" id="IPR013968">
    <property type="entry name" value="PKS_KR"/>
</dbReference>
<evidence type="ECO:0000256" key="2">
    <source>
        <dbReference type="ARBA" id="ARBA00022450"/>
    </source>
</evidence>
<comment type="subunit">
    <text evidence="12">Homodimer. Erythronolide synthase is composed of EryAI, EryAII and EryAIII multimodular (2 modules) polypeptides each coding for a functional synthase subunit which participates in 2 of the six FAS-like elongation steps required for formation of the polyketide. Module 1, 2, 3, 4, 5, and 6 participating in biosynthesis steps 1, 2, 3, 4, 5, and 6, respectively.</text>
</comment>
<evidence type="ECO:0000256" key="8">
    <source>
        <dbReference type="ARBA" id="ARBA00023315"/>
    </source>
</evidence>
<dbReference type="PROSITE" id="PS00606">
    <property type="entry name" value="KS3_1"/>
    <property type="match status" value="1"/>
</dbReference>
<dbReference type="Pfam" id="PF00109">
    <property type="entry name" value="ketoacyl-synt"/>
    <property type="match status" value="1"/>
</dbReference>
<evidence type="ECO:0000256" key="3">
    <source>
        <dbReference type="ARBA" id="ARBA00022553"/>
    </source>
</evidence>
<dbReference type="Pfam" id="PF08659">
    <property type="entry name" value="KR"/>
    <property type="match status" value="1"/>
</dbReference>
<keyword evidence="5" id="KW-0677">Repeat</keyword>
<evidence type="ECO:0000259" key="15">
    <source>
        <dbReference type="PROSITE" id="PS52004"/>
    </source>
</evidence>
<dbReference type="SUPFAM" id="SSF55048">
    <property type="entry name" value="Probable ACP-binding domain of malonyl-CoA ACP transacylase"/>
    <property type="match status" value="1"/>
</dbReference>
<dbReference type="EC" id="2.3.1.94" evidence="13"/>
<dbReference type="InterPro" id="IPR014031">
    <property type="entry name" value="Ketoacyl_synth_C"/>
</dbReference>
<keyword evidence="4 16" id="KW-0808">Transferase</keyword>
<dbReference type="InterPro" id="IPR036299">
    <property type="entry name" value="Polyketide_synth_docking_sf"/>
</dbReference>
<keyword evidence="8" id="KW-0012">Acyltransferase</keyword>
<evidence type="ECO:0000256" key="13">
    <source>
        <dbReference type="ARBA" id="ARBA00066981"/>
    </source>
</evidence>
<evidence type="ECO:0000313" key="16">
    <source>
        <dbReference type="EMBL" id="SDY88335.1"/>
    </source>
</evidence>
<dbReference type="SUPFAM" id="SSF52151">
    <property type="entry name" value="FabD/lysophospholipase-like"/>
    <property type="match status" value="1"/>
</dbReference>
<dbReference type="InterPro" id="IPR018201">
    <property type="entry name" value="Ketoacyl_synth_AS"/>
</dbReference>
<dbReference type="SUPFAM" id="SSF51735">
    <property type="entry name" value="NAD(P)-binding Rossmann-fold domains"/>
    <property type="match status" value="2"/>
</dbReference>
<dbReference type="InterPro" id="IPR036736">
    <property type="entry name" value="ACP-like_sf"/>
</dbReference>
<dbReference type="GO" id="GO:0047879">
    <property type="term" value="F:erythronolide synthase activity"/>
    <property type="evidence" value="ECO:0007669"/>
    <property type="project" value="UniProtKB-EC"/>
</dbReference>
<dbReference type="Gene3D" id="3.40.366.10">
    <property type="entry name" value="Malonyl-Coenzyme A Acyl Carrier Protein, domain 2"/>
    <property type="match status" value="1"/>
</dbReference>
<dbReference type="FunFam" id="3.40.47.10:FF:000019">
    <property type="entry name" value="Polyketide synthase type I"/>
    <property type="match status" value="1"/>
</dbReference>
<keyword evidence="7" id="KW-0511">Multifunctional enzyme</keyword>
<dbReference type="Gene3D" id="1.10.1200.10">
    <property type="entry name" value="ACP-like"/>
    <property type="match status" value="1"/>
</dbReference>
<gene>
    <name evidence="16" type="ORF">SAMN05421504_107302</name>
</gene>
<dbReference type="InterPro" id="IPR036291">
    <property type="entry name" value="NAD(P)-bd_dom_sf"/>
</dbReference>
<comment type="cofactor">
    <cofactor evidence="1">
        <name>pantetheine 4'-phosphate</name>
        <dbReference type="ChEBI" id="CHEBI:47942"/>
    </cofactor>
</comment>
<dbReference type="CDD" id="cd00833">
    <property type="entry name" value="PKS"/>
    <property type="match status" value="1"/>
</dbReference>
<dbReference type="Gene3D" id="6.10.40.10">
    <property type="match status" value="1"/>
</dbReference>
<dbReference type="Pfam" id="PF02801">
    <property type="entry name" value="Ketoacyl-synt_C"/>
    <property type="match status" value="1"/>
</dbReference>
<evidence type="ECO:0000256" key="5">
    <source>
        <dbReference type="ARBA" id="ARBA00022737"/>
    </source>
</evidence>
<dbReference type="Pfam" id="PF08990">
    <property type="entry name" value="Docking"/>
    <property type="match status" value="1"/>
</dbReference>
<dbReference type="SUPFAM" id="SSF101173">
    <property type="entry name" value="Docking domain B of the erythromycin polyketide synthase (DEBS)"/>
    <property type="match status" value="1"/>
</dbReference>
<comment type="catalytic activity">
    <reaction evidence="9">
        <text>6 (S)-methylmalonyl-CoA + propanoyl-CoA + 6 NADPH + 12 H(+) = 6-deoxyerythronolide B + 6 CO2 + 6 NADP(+) + 7 CoA + H2O</text>
        <dbReference type="Rhea" id="RHEA:23068"/>
        <dbReference type="ChEBI" id="CHEBI:15377"/>
        <dbReference type="ChEBI" id="CHEBI:15378"/>
        <dbReference type="ChEBI" id="CHEBI:16089"/>
        <dbReference type="ChEBI" id="CHEBI:16526"/>
        <dbReference type="ChEBI" id="CHEBI:57287"/>
        <dbReference type="ChEBI" id="CHEBI:57327"/>
        <dbReference type="ChEBI" id="CHEBI:57392"/>
        <dbReference type="ChEBI" id="CHEBI:57783"/>
        <dbReference type="ChEBI" id="CHEBI:58349"/>
        <dbReference type="EC" id="2.3.1.94"/>
    </reaction>
</comment>
<comment type="pathway">
    <text evidence="11">Antibiotic biosynthesis; erythromycin biosynthesis.</text>
</comment>
<dbReference type="OrthoDB" id="9778690at2"/>
<dbReference type="GO" id="GO:0006633">
    <property type="term" value="P:fatty acid biosynthetic process"/>
    <property type="evidence" value="ECO:0007669"/>
    <property type="project" value="InterPro"/>
</dbReference>
<dbReference type="SUPFAM" id="SSF47336">
    <property type="entry name" value="ACP-like"/>
    <property type="match status" value="1"/>
</dbReference>
<dbReference type="Pfam" id="PF00550">
    <property type="entry name" value="PP-binding"/>
    <property type="match status" value="1"/>
</dbReference>
<keyword evidence="17" id="KW-1185">Reference proteome</keyword>
<dbReference type="CDD" id="cd08952">
    <property type="entry name" value="KR_1_SDR_x"/>
    <property type="match status" value="1"/>
</dbReference>
<organism evidence="16 17">
    <name type="scientific">Amycolatopsis xylanica</name>
    <dbReference type="NCBI Taxonomy" id="589385"/>
    <lineage>
        <taxon>Bacteria</taxon>
        <taxon>Bacillati</taxon>
        <taxon>Actinomycetota</taxon>
        <taxon>Actinomycetes</taxon>
        <taxon>Pseudonocardiales</taxon>
        <taxon>Pseudonocardiaceae</taxon>
        <taxon>Amycolatopsis</taxon>
    </lineage>
</organism>
<feature type="domain" description="Carrier" evidence="14">
    <location>
        <begin position="1434"/>
        <end position="1509"/>
    </location>
</feature>
<dbReference type="InterPro" id="IPR041618">
    <property type="entry name" value="PKS_DE"/>
</dbReference>
<dbReference type="Pfam" id="PF00698">
    <property type="entry name" value="Acyl_transf_1"/>
    <property type="match status" value="1"/>
</dbReference>
<comment type="function">
    <text evidence="10">Involved in the biosynthesis of antibiotic erythromycin via the biosynthesis of its aglycone precursor, 6-deoxyerythronolide B (6-dEB).</text>
</comment>
<evidence type="ECO:0000256" key="1">
    <source>
        <dbReference type="ARBA" id="ARBA00001957"/>
    </source>
</evidence>
<dbReference type="GO" id="GO:0033068">
    <property type="term" value="P:macrolide biosynthetic process"/>
    <property type="evidence" value="ECO:0007669"/>
    <property type="project" value="UniProtKB-ARBA"/>
</dbReference>
<evidence type="ECO:0000256" key="11">
    <source>
        <dbReference type="ARBA" id="ARBA00060622"/>
    </source>
</evidence>
<dbReference type="InterPro" id="IPR020841">
    <property type="entry name" value="PKS_Beta-ketoAc_synthase_dom"/>
</dbReference>
<dbReference type="Gene3D" id="6.10.140.1830">
    <property type="match status" value="1"/>
</dbReference>
<dbReference type="Proteomes" id="UP000199515">
    <property type="component" value="Unassembled WGS sequence"/>
</dbReference>
<evidence type="ECO:0000259" key="14">
    <source>
        <dbReference type="PROSITE" id="PS50075"/>
    </source>
</evidence>
<dbReference type="Gene3D" id="3.40.47.10">
    <property type="match status" value="1"/>
</dbReference>
<feature type="domain" description="Ketosynthase family 3 (KS3)" evidence="15">
    <location>
        <begin position="35"/>
        <end position="449"/>
    </location>
</feature>
<evidence type="ECO:0000256" key="6">
    <source>
        <dbReference type="ARBA" id="ARBA00023194"/>
    </source>
</evidence>
<dbReference type="InterPro" id="IPR020806">
    <property type="entry name" value="PKS_PP-bd"/>
</dbReference>
<dbReference type="PANTHER" id="PTHR43775:SF51">
    <property type="entry name" value="INACTIVE PHENOLPHTHIOCEROL SYNTHESIS POLYKETIDE SYNTHASE TYPE I PKS1-RELATED"/>
    <property type="match status" value="1"/>
</dbReference>
<evidence type="ECO:0000256" key="7">
    <source>
        <dbReference type="ARBA" id="ARBA00023268"/>
    </source>
</evidence>
<dbReference type="PROSITE" id="PS52004">
    <property type="entry name" value="KS3_2"/>
    <property type="match status" value="1"/>
</dbReference>
<dbReference type="SUPFAM" id="SSF53901">
    <property type="entry name" value="Thiolase-like"/>
    <property type="match status" value="1"/>
</dbReference>
<dbReference type="InterPro" id="IPR006162">
    <property type="entry name" value="Ppantetheine_attach_site"/>
</dbReference>
<dbReference type="Pfam" id="PF18369">
    <property type="entry name" value="PKS_DE"/>
    <property type="match status" value="1"/>
</dbReference>
<dbReference type="InterPro" id="IPR016036">
    <property type="entry name" value="Malonyl_transacylase_ACP-bd"/>
</dbReference>
<dbReference type="GO" id="GO:0004312">
    <property type="term" value="F:fatty acid synthase activity"/>
    <property type="evidence" value="ECO:0007669"/>
    <property type="project" value="TreeGrafter"/>
</dbReference>
<dbReference type="Pfam" id="PF16197">
    <property type="entry name" value="KAsynt_C_assoc"/>
    <property type="match status" value="1"/>
</dbReference>
<keyword evidence="6" id="KW-0045">Antibiotic biosynthesis</keyword>
<dbReference type="Gene3D" id="3.30.70.3290">
    <property type="match status" value="1"/>
</dbReference>
<dbReference type="InterPro" id="IPR032821">
    <property type="entry name" value="PKS_assoc"/>
</dbReference>
<dbReference type="InterPro" id="IPR014043">
    <property type="entry name" value="Acyl_transferase_dom"/>
</dbReference>
<dbReference type="SMART" id="SM00825">
    <property type="entry name" value="PKS_KS"/>
    <property type="match status" value="1"/>
</dbReference>
<dbReference type="PROSITE" id="PS50075">
    <property type="entry name" value="CARRIER"/>
    <property type="match status" value="1"/>
</dbReference>
<dbReference type="InterPro" id="IPR057326">
    <property type="entry name" value="KR_dom"/>
</dbReference>
<keyword evidence="3" id="KW-0597">Phosphoprotein</keyword>
<dbReference type="GO" id="GO:0004315">
    <property type="term" value="F:3-oxoacyl-[acyl-carrier-protein] synthase activity"/>
    <property type="evidence" value="ECO:0007669"/>
    <property type="project" value="InterPro"/>
</dbReference>
<dbReference type="InterPro" id="IPR009081">
    <property type="entry name" value="PP-bd_ACP"/>
</dbReference>
<keyword evidence="2" id="KW-0596">Phosphopantetheine</keyword>
<protein>
    <recommendedName>
        <fullName evidence="13">6-deoxyerythronolide-B synthase</fullName>
        <ecNumber evidence="13">2.3.1.94</ecNumber>
    </recommendedName>
</protein>
<proteinExistence type="predicted"/>
<dbReference type="SMART" id="SM00822">
    <property type="entry name" value="PKS_KR"/>
    <property type="match status" value="1"/>
</dbReference>
<dbReference type="FunFam" id="1.10.1200.10:FF:000007">
    <property type="entry name" value="Probable polyketide synthase pks17"/>
    <property type="match status" value="1"/>
</dbReference>
<dbReference type="Gene3D" id="3.40.50.720">
    <property type="entry name" value="NAD(P)-binding Rossmann-like Domain"/>
    <property type="match status" value="1"/>
</dbReference>
<dbReference type="InterPro" id="IPR001227">
    <property type="entry name" value="Ac_transferase_dom_sf"/>
</dbReference>
<dbReference type="InterPro" id="IPR050091">
    <property type="entry name" value="PKS_NRPS_Biosynth_Enz"/>
</dbReference>
<evidence type="ECO:0000313" key="17">
    <source>
        <dbReference type="Proteomes" id="UP000199515"/>
    </source>
</evidence>
<dbReference type="InterPro" id="IPR014030">
    <property type="entry name" value="Ketoacyl_synth_N"/>
</dbReference>